<accession>A0A921LIJ0</accession>
<keyword evidence="1" id="KW-0732">Signal</keyword>
<evidence type="ECO:0000313" key="3">
    <source>
        <dbReference type="EMBL" id="HJG13913.1"/>
    </source>
</evidence>
<dbReference type="GO" id="GO:0033926">
    <property type="term" value="F:endo-alpha-N-acetylgalactosaminidase activity"/>
    <property type="evidence" value="ECO:0007669"/>
    <property type="project" value="InterPro"/>
</dbReference>
<name>A0A921LIJ0_9BACE</name>
<evidence type="ECO:0000259" key="2">
    <source>
        <dbReference type="Pfam" id="PF12905"/>
    </source>
</evidence>
<dbReference type="Gene3D" id="3.20.20.80">
    <property type="entry name" value="Glycosidases"/>
    <property type="match status" value="1"/>
</dbReference>
<organism evidence="3 4">
    <name type="scientific">Bacteroides xylanisolvens</name>
    <dbReference type="NCBI Taxonomy" id="371601"/>
    <lineage>
        <taxon>Bacteria</taxon>
        <taxon>Pseudomonadati</taxon>
        <taxon>Bacteroidota</taxon>
        <taxon>Bacteroidia</taxon>
        <taxon>Bacteroidales</taxon>
        <taxon>Bacteroidaceae</taxon>
        <taxon>Bacteroides</taxon>
    </lineage>
</organism>
<dbReference type="Proteomes" id="UP000747074">
    <property type="component" value="Unassembled WGS sequence"/>
</dbReference>
<reference evidence="3" key="1">
    <citation type="journal article" date="2021" name="PeerJ">
        <title>Extensive microbial diversity within the chicken gut microbiome revealed by metagenomics and culture.</title>
        <authorList>
            <person name="Gilroy R."/>
            <person name="Ravi A."/>
            <person name="Getino M."/>
            <person name="Pursley I."/>
            <person name="Horton D.L."/>
            <person name="Alikhan N.F."/>
            <person name="Baker D."/>
            <person name="Gharbi K."/>
            <person name="Hall N."/>
            <person name="Watson M."/>
            <person name="Adriaenssens E.M."/>
            <person name="Foster-Nyarko E."/>
            <person name="Jarju S."/>
            <person name="Secka A."/>
            <person name="Antonio M."/>
            <person name="Oren A."/>
            <person name="Chaudhuri R.R."/>
            <person name="La Ragione R."/>
            <person name="Hildebrand F."/>
            <person name="Pallen M.J."/>
        </authorList>
    </citation>
    <scope>NUCLEOTIDE SEQUENCE</scope>
    <source>
        <strain evidence="3">CHK154-13316</strain>
    </source>
</reference>
<feature type="signal peptide" evidence="1">
    <location>
        <begin position="1"/>
        <end position="25"/>
    </location>
</feature>
<reference evidence="3" key="2">
    <citation type="submission" date="2021-09" db="EMBL/GenBank/DDBJ databases">
        <authorList>
            <person name="Gilroy R."/>
        </authorList>
    </citation>
    <scope>NUCLEOTIDE SEQUENCE</scope>
    <source>
        <strain evidence="3">CHK154-13316</strain>
    </source>
</reference>
<protein>
    <submittedName>
        <fullName evidence="3">Endo-alpha-N-acetylgalactosaminidase family protein</fullName>
    </submittedName>
</protein>
<comment type="caution">
    <text evidence="3">The sequence shown here is derived from an EMBL/GenBank/DDBJ whole genome shotgun (WGS) entry which is preliminary data.</text>
</comment>
<gene>
    <name evidence="3" type="ORF">K8V07_18550</name>
</gene>
<evidence type="ECO:0000313" key="4">
    <source>
        <dbReference type="Proteomes" id="UP000747074"/>
    </source>
</evidence>
<evidence type="ECO:0000256" key="1">
    <source>
        <dbReference type="SAM" id="SignalP"/>
    </source>
</evidence>
<dbReference type="RefSeq" id="WP_120067898.1">
    <property type="nucleotide sequence ID" value="NZ_CAKOCS010000006.1"/>
</dbReference>
<dbReference type="AlphaFoldDB" id="A0A921LIJ0"/>
<dbReference type="InterPro" id="IPR025706">
    <property type="entry name" value="Endoa_GalNAc"/>
</dbReference>
<sequence length="489" mass="56412">MKNFSYRLCLIYFLLFVMVSTVSSACSNEERTSVVKNEEDEEFVDNISGEKYDYTKTGKPERPYMLSYHTSMLMKMFLAQPDLQGGTIKKLGYNDVLDNVKKIDNLTRGITKILYLVGWQFNGHDDKYPAFNVFNEALKRPEDKTARDSYLWLKKEAAKYNTIISVHINLTDAYTNSPLWHTYVKQDLLCRNADGTFLQWGSYNNMPNFQVCLVNEWKKGYTKKRIDEVIELLDLTSSKTVHIDAFEPRESPYHGYSKEMTTEVMRKIFRYWRDKGIDVTSEFYKGYQRTDAFYGLQPAAWYSDLTAEERCTISPELACGGRSGLYGTIWDTAFLFGDNMHGEEIISTNTNFTEFKKQFCITTLQWAYLNKYKVESYNADTKTVIYSDGLVVNGQNKTLIKDGNLVRRDNNLFIPVTWIKDHKEIIAFSEKGYSAMKWTLPSDWTGIKQVTIYPVTENGLGSAQILAVSNGQITLTLNANEMYSIQPVE</sequence>
<feature type="chain" id="PRO_5037679156" evidence="1">
    <location>
        <begin position="26"/>
        <end position="489"/>
    </location>
</feature>
<dbReference type="Pfam" id="PF12905">
    <property type="entry name" value="Glyco_hydro_101"/>
    <property type="match status" value="1"/>
</dbReference>
<feature type="domain" description="Endo-alpha-N-acetylgalactosaminidase" evidence="2">
    <location>
        <begin position="94"/>
        <end position="293"/>
    </location>
</feature>
<proteinExistence type="predicted"/>
<dbReference type="EMBL" id="DYVL01000205">
    <property type="protein sequence ID" value="HJG13913.1"/>
    <property type="molecule type" value="Genomic_DNA"/>
</dbReference>
<dbReference type="PROSITE" id="PS51257">
    <property type="entry name" value="PROKAR_LIPOPROTEIN"/>
    <property type="match status" value="1"/>
</dbReference>